<dbReference type="SMART" id="SM00470">
    <property type="entry name" value="ParB"/>
    <property type="match status" value="1"/>
</dbReference>
<name>A0A7W6WB09_9PROT</name>
<dbReference type="RefSeq" id="WP_184047836.1">
    <property type="nucleotide sequence ID" value="NZ_JACIGK010000034.1"/>
</dbReference>
<dbReference type="GO" id="GO:0005694">
    <property type="term" value="C:chromosome"/>
    <property type="evidence" value="ECO:0007669"/>
    <property type="project" value="TreeGrafter"/>
</dbReference>
<evidence type="ECO:0000313" key="2">
    <source>
        <dbReference type="EMBL" id="MBB4267800.1"/>
    </source>
</evidence>
<gene>
    <name evidence="2" type="ORF">GGD89_003450</name>
</gene>
<dbReference type="AlphaFoldDB" id="A0A7W6WB09"/>
<sequence>MTGAKRDHSAQGERRTVPAAAVHVGDRLRQVDRDWVAALAESMRQVGVMEPPVVRLRSKSDVDGWDLVAGAHRFAALVDDLGWTEIPVVVVKLDDLAARLVEIDENLMRRELEPLDRAVFLAERKAVYEAMHPEAKEHAAGGKGKAAAAKIAAADAKPAIGFAREACERIGLSERTIFRAVQVANGLAPQVRAQLQRFRHWKEGELYALSKLPHSDQAAVVEALLADDAAEAPPDLGAALRAHGREGPQAAADDDGGLGKLLSAWQRANGAARKSFLGHLRETGALKGRANPGGDDAS</sequence>
<dbReference type="Gene3D" id="1.10.10.2830">
    <property type="match status" value="1"/>
</dbReference>
<dbReference type="InterPro" id="IPR003115">
    <property type="entry name" value="ParB_N"/>
</dbReference>
<comment type="caution">
    <text evidence="2">The sequence shown here is derived from an EMBL/GenBank/DDBJ whole genome shotgun (WGS) entry which is preliminary data.</text>
</comment>
<protein>
    <submittedName>
        <fullName evidence="2">ParB family chromosome partitioning protein</fullName>
    </submittedName>
</protein>
<organism evidence="2 3">
    <name type="scientific">Roseospira visakhapatnamensis</name>
    <dbReference type="NCBI Taxonomy" id="390880"/>
    <lineage>
        <taxon>Bacteria</taxon>
        <taxon>Pseudomonadati</taxon>
        <taxon>Pseudomonadota</taxon>
        <taxon>Alphaproteobacteria</taxon>
        <taxon>Rhodospirillales</taxon>
        <taxon>Rhodospirillaceae</taxon>
        <taxon>Roseospira</taxon>
    </lineage>
</organism>
<dbReference type="Proteomes" id="UP000554286">
    <property type="component" value="Unassembled WGS sequence"/>
</dbReference>
<evidence type="ECO:0000313" key="3">
    <source>
        <dbReference type="Proteomes" id="UP000554286"/>
    </source>
</evidence>
<evidence type="ECO:0000259" key="1">
    <source>
        <dbReference type="SMART" id="SM00470"/>
    </source>
</evidence>
<dbReference type="Pfam" id="PF02195">
    <property type="entry name" value="ParB_N"/>
    <property type="match status" value="1"/>
</dbReference>
<dbReference type="Gene3D" id="3.90.1530.30">
    <property type="match status" value="1"/>
</dbReference>
<dbReference type="InterPro" id="IPR050336">
    <property type="entry name" value="Chromosome_partition/occlusion"/>
</dbReference>
<reference evidence="2 3" key="1">
    <citation type="submission" date="2020-08" db="EMBL/GenBank/DDBJ databases">
        <title>Genome sequencing of Purple Non-Sulfur Bacteria from various extreme environments.</title>
        <authorList>
            <person name="Mayer M."/>
        </authorList>
    </citation>
    <scope>NUCLEOTIDE SEQUENCE [LARGE SCALE GENOMIC DNA]</scope>
    <source>
        <strain evidence="2 3">JA131</strain>
    </source>
</reference>
<dbReference type="SUPFAM" id="SSF110849">
    <property type="entry name" value="ParB/Sulfiredoxin"/>
    <property type="match status" value="1"/>
</dbReference>
<dbReference type="PANTHER" id="PTHR33375">
    <property type="entry name" value="CHROMOSOME-PARTITIONING PROTEIN PARB-RELATED"/>
    <property type="match status" value="1"/>
</dbReference>
<accession>A0A7W6WB09</accession>
<keyword evidence="3" id="KW-1185">Reference proteome</keyword>
<proteinExistence type="predicted"/>
<dbReference type="InterPro" id="IPR036086">
    <property type="entry name" value="ParB/Sulfiredoxin_sf"/>
</dbReference>
<dbReference type="GO" id="GO:0007059">
    <property type="term" value="P:chromosome segregation"/>
    <property type="evidence" value="ECO:0007669"/>
    <property type="project" value="TreeGrafter"/>
</dbReference>
<dbReference type="PANTHER" id="PTHR33375:SF1">
    <property type="entry name" value="CHROMOSOME-PARTITIONING PROTEIN PARB-RELATED"/>
    <property type="match status" value="1"/>
</dbReference>
<dbReference type="EMBL" id="JACIGK010000034">
    <property type="protein sequence ID" value="MBB4267800.1"/>
    <property type="molecule type" value="Genomic_DNA"/>
</dbReference>
<feature type="domain" description="ParB-like N-terminal" evidence="1">
    <location>
        <begin position="15"/>
        <end position="107"/>
    </location>
</feature>